<sequence length="181" mass="20137">MRIGFRTALIVAAAMLGATSGARAETLDAEHAALARFAGHWTVKQSYWTSPDKPPVVDQGEADLAMVLDGRHLRQDLRIAGKDKPFHGLGYIGYDTAAKTFFSTWMDVNFTGLIVARGAYDAAAGRYTFVGETPDFDHPGQSIPLREVLTRQDDDHFTYAYYETRSGRESQAVRLEYTRAR</sequence>
<dbReference type="InterPro" id="IPR011473">
    <property type="entry name" value="DUF1579"/>
</dbReference>
<dbReference type="EMBL" id="JAVDRL010000011">
    <property type="protein sequence ID" value="MDR6532910.1"/>
    <property type="molecule type" value="Genomic_DNA"/>
</dbReference>
<evidence type="ECO:0008006" key="4">
    <source>
        <dbReference type="Google" id="ProtNLM"/>
    </source>
</evidence>
<proteinExistence type="predicted"/>
<reference evidence="2 3" key="1">
    <citation type="submission" date="2023-07" db="EMBL/GenBank/DDBJ databases">
        <title>Sorghum-associated microbial communities from plants grown in Nebraska, USA.</title>
        <authorList>
            <person name="Schachtman D."/>
        </authorList>
    </citation>
    <scope>NUCLEOTIDE SEQUENCE [LARGE SCALE GENOMIC DNA]</scope>
    <source>
        <strain evidence="2 3">DS2154</strain>
    </source>
</reference>
<keyword evidence="1" id="KW-0732">Signal</keyword>
<organism evidence="2 3">
    <name type="scientific">Caulobacter rhizosphaerae</name>
    <dbReference type="NCBI Taxonomy" id="2010972"/>
    <lineage>
        <taxon>Bacteria</taxon>
        <taxon>Pseudomonadati</taxon>
        <taxon>Pseudomonadota</taxon>
        <taxon>Alphaproteobacteria</taxon>
        <taxon>Caulobacterales</taxon>
        <taxon>Caulobacteraceae</taxon>
        <taxon>Caulobacter</taxon>
    </lineage>
</organism>
<dbReference type="Pfam" id="PF07617">
    <property type="entry name" value="DUF1579"/>
    <property type="match status" value="1"/>
</dbReference>
<evidence type="ECO:0000313" key="3">
    <source>
        <dbReference type="Proteomes" id="UP001262754"/>
    </source>
</evidence>
<dbReference type="Proteomes" id="UP001262754">
    <property type="component" value="Unassembled WGS sequence"/>
</dbReference>
<evidence type="ECO:0000313" key="2">
    <source>
        <dbReference type="EMBL" id="MDR6532910.1"/>
    </source>
</evidence>
<name>A0ABU1N390_9CAUL</name>
<accession>A0ABU1N390</accession>
<feature type="chain" id="PRO_5046314369" description="DUF1579 domain-containing protein" evidence="1">
    <location>
        <begin position="25"/>
        <end position="181"/>
    </location>
</feature>
<protein>
    <recommendedName>
        <fullName evidence="4">DUF1579 domain-containing protein</fullName>
    </recommendedName>
</protein>
<dbReference type="RefSeq" id="WP_310033582.1">
    <property type="nucleotide sequence ID" value="NZ_JAVDRL010000011.1"/>
</dbReference>
<gene>
    <name evidence="2" type="ORF">J2800_003671</name>
</gene>
<evidence type="ECO:0000256" key="1">
    <source>
        <dbReference type="SAM" id="SignalP"/>
    </source>
</evidence>
<keyword evidence="3" id="KW-1185">Reference proteome</keyword>
<comment type="caution">
    <text evidence="2">The sequence shown here is derived from an EMBL/GenBank/DDBJ whole genome shotgun (WGS) entry which is preliminary data.</text>
</comment>
<feature type="signal peptide" evidence="1">
    <location>
        <begin position="1"/>
        <end position="24"/>
    </location>
</feature>